<dbReference type="AlphaFoldDB" id="W2TT41"/>
<gene>
    <name evidence="1" type="ORF">NECAME_06981</name>
</gene>
<dbReference type="KEGG" id="nai:NECAME_06981"/>
<protein>
    <submittedName>
        <fullName evidence="1">Uncharacterized protein</fullName>
    </submittedName>
</protein>
<name>W2TT41_NECAM</name>
<reference evidence="2" key="1">
    <citation type="journal article" date="2014" name="Nat. Genet.">
        <title>Genome of the human hookworm Necator americanus.</title>
        <authorList>
            <person name="Tang Y.T."/>
            <person name="Gao X."/>
            <person name="Rosa B.A."/>
            <person name="Abubucker S."/>
            <person name="Hallsworth-Pepin K."/>
            <person name="Martin J."/>
            <person name="Tyagi R."/>
            <person name="Heizer E."/>
            <person name="Zhang X."/>
            <person name="Bhonagiri-Palsikar V."/>
            <person name="Minx P."/>
            <person name="Warren W.C."/>
            <person name="Wang Q."/>
            <person name="Zhan B."/>
            <person name="Hotez P.J."/>
            <person name="Sternberg P.W."/>
            <person name="Dougall A."/>
            <person name="Gaze S.T."/>
            <person name="Mulvenna J."/>
            <person name="Sotillo J."/>
            <person name="Ranganathan S."/>
            <person name="Rabelo E.M."/>
            <person name="Wilson R.K."/>
            <person name="Felgner P.L."/>
            <person name="Bethony J."/>
            <person name="Hawdon J.M."/>
            <person name="Gasser R.B."/>
            <person name="Loukas A."/>
            <person name="Mitreva M."/>
        </authorList>
    </citation>
    <scope>NUCLEOTIDE SEQUENCE [LARGE SCALE GENOMIC DNA]</scope>
</reference>
<sequence>MLLQRLRKSLVFNQTDNYLRILKQKSLSSTSAQDEEVYERYKALGELNFPSKETNFLPTEIKKNENPPKEQRRPLWLTASATSFEVYGSLALTLPAGSFPNRAVNLSVTELNRLKAIDVAF</sequence>
<keyword evidence="2" id="KW-1185">Reference proteome</keyword>
<dbReference type="Proteomes" id="UP000053676">
    <property type="component" value="Unassembled WGS sequence"/>
</dbReference>
<proteinExistence type="predicted"/>
<dbReference type="EMBL" id="KI657988">
    <property type="protein sequence ID" value="ETN84237.1"/>
    <property type="molecule type" value="Genomic_DNA"/>
</dbReference>
<organism evidence="1 2">
    <name type="scientific">Necator americanus</name>
    <name type="common">Human hookworm</name>
    <dbReference type="NCBI Taxonomy" id="51031"/>
    <lineage>
        <taxon>Eukaryota</taxon>
        <taxon>Metazoa</taxon>
        <taxon>Ecdysozoa</taxon>
        <taxon>Nematoda</taxon>
        <taxon>Chromadorea</taxon>
        <taxon>Rhabditida</taxon>
        <taxon>Rhabditina</taxon>
        <taxon>Rhabditomorpha</taxon>
        <taxon>Strongyloidea</taxon>
        <taxon>Ancylostomatidae</taxon>
        <taxon>Bunostominae</taxon>
        <taxon>Necator</taxon>
    </lineage>
</organism>
<evidence type="ECO:0000313" key="2">
    <source>
        <dbReference type="Proteomes" id="UP000053676"/>
    </source>
</evidence>
<accession>W2TT41</accession>
<evidence type="ECO:0000313" key="1">
    <source>
        <dbReference type="EMBL" id="ETN84237.1"/>
    </source>
</evidence>